<name>A0A4R7TV50_9BACT</name>
<evidence type="ECO:0000313" key="5">
    <source>
        <dbReference type="EMBL" id="TDU95996.1"/>
    </source>
</evidence>
<reference evidence="4" key="2">
    <citation type="submission" date="2023-04" db="EMBL/GenBank/DDBJ databases">
        <title>Genomes of recent Mycoplasma hyosynoviae isolates 2023.</title>
        <authorList>
            <person name="Spergser J."/>
        </authorList>
    </citation>
    <scope>NUCLEOTIDE SEQUENCE</scope>
    <source>
        <strain evidence="4">SN1J23N</strain>
    </source>
</reference>
<proteinExistence type="predicted"/>
<evidence type="ECO:0000259" key="3">
    <source>
        <dbReference type="Pfam" id="PF04167"/>
    </source>
</evidence>
<dbReference type="PANTHER" id="PTHR39159">
    <property type="match status" value="1"/>
</dbReference>
<feature type="coiled-coil region" evidence="2">
    <location>
        <begin position="16"/>
        <end position="43"/>
    </location>
</feature>
<dbReference type="Gene3D" id="2.40.380.10">
    <property type="entry name" value="FomD-like"/>
    <property type="match status" value="1"/>
</dbReference>
<dbReference type="InterPro" id="IPR050212">
    <property type="entry name" value="Ntdp-like"/>
</dbReference>
<dbReference type="Proteomes" id="UP001233782">
    <property type="component" value="Unassembled WGS sequence"/>
</dbReference>
<organism evidence="5 6">
    <name type="scientific">Metamycoplasma hyosynoviae</name>
    <dbReference type="NCBI Taxonomy" id="29559"/>
    <lineage>
        <taxon>Bacteria</taxon>
        <taxon>Bacillati</taxon>
        <taxon>Mycoplasmatota</taxon>
        <taxon>Mycoplasmoidales</taxon>
        <taxon>Metamycoplasmataceae</taxon>
        <taxon>Metamycoplasma</taxon>
    </lineage>
</organism>
<feature type="domain" description="DUF402" evidence="3">
    <location>
        <begin position="67"/>
        <end position="203"/>
    </location>
</feature>
<dbReference type="Proteomes" id="UP000294882">
    <property type="component" value="Unassembled WGS sequence"/>
</dbReference>
<keyword evidence="2" id="KW-0175">Coiled coil</keyword>
<dbReference type="Pfam" id="PF04167">
    <property type="entry name" value="DUF402"/>
    <property type="match status" value="1"/>
</dbReference>
<evidence type="ECO:0000313" key="4">
    <source>
        <dbReference type="EMBL" id="MDI3048156.1"/>
    </source>
</evidence>
<dbReference type="EMBL" id="SOCH01000006">
    <property type="protein sequence ID" value="TDU95996.1"/>
    <property type="molecule type" value="Genomic_DNA"/>
</dbReference>
<accession>A0A4R7TV50</accession>
<evidence type="ECO:0000256" key="1">
    <source>
        <dbReference type="ARBA" id="ARBA00022801"/>
    </source>
</evidence>
<dbReference type="SUPFAM" id="SSF159234">
    <property type="entry name" value="FomD-like"/>
    <property type="match status" value="1"/>
</dbReference>
<dbReference type="EMBL" id="JASBCP010000004">
    <property type="protein sequence ID" value="MDI3048156.1"/>
    <property type="molecule type" value="Genomic_DNA"/>
</dbReference>
<evidence type="ECO:0000313" key="6">
    <source>
        <dbReference type="Proteomes" id="UP000294882"/>
    </source>
</evidence>
<gene>
    <name evidence="5" type="ORF">JN03_0612</name>
    <name evidence="4" type="ORF">QJ129_02670</name>
</gene>
<dbReference type="InterPro" id="IPR007295">
    <property type="entry name" value="DUF402"/>
</dbReference>
<reference evidence="5 6" key="1">
    <citation type="submission" date="2019-03" db="EMBL/GenBank/DDBJ databases">
        <title>Genomic Encyclopedia of Archaeal and Bacterial Type Strains, Phase II (KMG-II): from individual species to whole genera.</title>
        <authorList>
            <person name="Goeker M."/>
        </authorList>
    </citation>
    <scope>NUCLEOTIDE SEQUENCE [LARGE SCALE GENOMIC DNA]</scope>
    <source>
        <strain evidence="5 6">ATCC 25591</strain>
    </source>
</reference>
<comment type="caution">
    <text evidence="5">The sequence shown here is derived from an EMBL/GenBank/DDBJ whole genome shotgun (WGS) entry which is preliminary data.</text>
</comment>
<protein>
    <submittedName>
        <fullName evidence="4">DUF402 domain-containing protein</fullName>
    </submittedName>
</protein>
<keyword evidence="1" id="KW-0378">Hydrolase</keyword>
<dbReference type="InterPro" id="IPR035930">
    <property type="entry name" value="FomD-like_sf"/>
</dbReference>
<sequence>MKINDDNKNDAFKSFADLVANYINENESEIEQLEENETLEETSFSSKNKRHLFDIGSITSIQAFKFDGTLYRQYEGAKIVANLNDFVVVLLMKTKVSEKDITWVVGKPILFFFAKNKFYNASITLNRSKNNYIYVNLASPFYIDNGVLKYIDFDIDIKSYADKEFNVIDWQDFKESIEKMNYPFELIHRLYDEIDFLYDQFKHKTGIFSKKLINNIQKMLIEEGDI</sequence>
<evidence type="ECO:0000256" key="2">
    <source>
        <dbReference type="SAM" id="Coils"/>
    </source>
</evidence>
<dbReference type="PANTHER" id="PTHR39159:SF1">
    <property type="entry name" value="UPF0374 PROTEIN YGAC"/>
    <property type="match status" value="1"/>
</dbReference>
<dbReference type="OrthoDB" id="1645325at2"/>
<dbReference type="GO" id="GO:0016787">
    <property type="term" value="F:hydrolase activity"/>
    <property type="evidence" value="ECO:0007669"/>
    <property type="project" value="UniProtKB-KW"/>
</dbReference>
<dbReference type="AlphaFoldDB" id="A0A4R7TV50"/>
<dbReference type="RefSeq" id="WP_080697531.1">
    <property type="nucleotide sequence ID" value="NZ_JAQRBA010000011.1"/>
</dbReference>